<comment type="caution">
    <text evidence="2">The sequence shown here is derived from an EMBL/GenBank/DDBJ whole genome shotgun (WGS) entry which is preliminary data.</text>
</comment>
<evidence type="ECO:0000313" key="2">
    <source>
        <dbReference type="EMBL" id="MFB9134273.1"/>
    </source>
</evidence>
<accession>A0ABV5HJ94</accession>
<gene>
    <name evidence="2" type="ORF">ACFFUV_04720</name>
</gene>
<protein>
    <submittedName>
        <fullName evidence="2">Uncharacterized protein</fullName>
    </submittedName>
</protein>
<evidence type="ECO:0000256" key="1">
    <source>
        <dbReference type="SAM" id="SignalP"/>
    </source>
</evidence>
<proteinExistence type="predicted"/>
<reference evidence="2 3" key="1">
    <citation type="submission" date="2024-09" db="EMBL/GenBank/DDBJ databases">
        <authorList>
            <person name="Sun Q."/>
            <person name="Mori K."/>
        </authorList>
    </citation>
    <scope>NUCLEOTIDE SEQUENCE [LARGE SCALE GENOMIC DNA]</scope>
    <source>
        <strain evidence="2 3">CECT 8064</strain>
    </source>
</reference>
<evidence type="ECO:0000313" key="3">
    <source>
        <dbReference type="Proteomes" id="UP001589645"/>
    </source>
</evidence>
<dbReference type="RefSeq" id="WP_390190097.1">
    <property type="nucleotide sequence ID" value="NZ_JBHMEP010000001.1"/>
</dbReference>
<dbReference type="Proteomes" id="UP001589645">
    <property type="component" value="Unassembled WGS sequence"/>
</dbReference>
<keyword evidence="3" id="KW-1185">Reference proteome</keyword>
<keyword evidence="1" id="KW-0732">Signal</keyword>
<sequence>MNNTITDIAYKRAILATLSSLTALAFDSADIVTIRIEYSSSLHLVNVIVFSQFTTHRINHAVMLEADKALEDLLKIEDDLIDLIAQYRDQKEEA</sequence>
<organism evidence="2 3">
    <name type="scientific">Vibrio olivae</name>
    <dbReference type="NCBI Taxonomy" id="1243002"/>
    <lineage>
        <taxon>Bacteria</taxon>
        <taxon>Pseudomonadati</taxon>
        <taxon>Pseudomonadota</taxon>
        <taxon>Gammaproteobacteria</taxon>
        <taxon>Vibrionales</taxon>
        <taxon>Vibrionaceae</taxon>
        <taxon>Vibrio</taxon>
    </lineage>
</organism>
<dbReference type="EMBL" id="JBHMEP010000001">
    <property type="protein sequence ID" value="MFB9134273.1"/>
    <property type="molecule type" value="Genomic_DNA"/>
</dbReference>
<name>A0ABV5HJ94_9VIBR</name>
<feature type="signal peptide" evidence="1">
    <location>
        <begin position="1"/>
        <end position="25"/>
    </location>
</feature>
<feature type="chain" id="PRO_5047302061" evidence="1">
    <location>
        <begin position="26"/>
        <end position="94"/>
    </location>
</feature>